<protein>
    <submittedName>
        <fullName evidence="2">Uncharacterized protein</fullName>
    </submittedName>
</protein>
<evidence type="ECO:0000256" key="1">
    <source>
        <dbReference type="SAM" id="Phobius"/>
    </source>
</evidence>
<accession>A0A921MEV1</accession>
<sequence>MKRIGDFLVNTPSAAVVLAAAVILLVCALIPSLHSIAWILLLVAVLVAVLAVLGWSRTWTHLQDRIDDLQSSTADAYETYTPVTLTQTPQEELAQADSTAAQTIVSLLPEDDGLIRRLRIDAEMTVFPQDAVAPLQTFLADCSATRFDDPAAHRAFMDLYRAGRTLHDWIRKETETAEAAPGDRVLIPGDRRESGWKAFNEAKRTGERRADALLAARAEFSRVLLVSQILED</sequence>
<keyword evidence="1" id="KW-0472">Membrane</keyword>
<organism evidence="2 3">
    <name type="scientific">Brevibacterium senegalense</name>
    <dbReference type="NCBI Taxonomy" id="1033736"/>
    <lineage>
        <taxon>Bacteria</taxon>
        <taxon>Bacillati</taxon>
        <taxon>Actinomycetota</taxon>
        <taxon>Actinomycetes</taxon>
        <taxon>Micrococcales</taxon>
        <taxon>Brevibacteriaceae</taxon>
        <taxon>Brevibacterium</taxon>
    </lineage>
</organism>
<dbReference type="EMBL" id="DYUK01000225">
    <property type="protein sequence ID" value="HJG80790.1"/>
    <property type="molecule type" value="Genomic_DNA"/>
</dbReference>
<evidence type="ECO:0000313" key="2">
    <source>
        <dbReference type="EMBL" id="HJG80790.1"/>
    </source>
</evidence>
<comment type="caution">
    <text evidence="2">The sequence shown here is derived from an EMBL/GenBank/DDBJ whole genome shotgun (WGS) entry which is preliminary data.</text>
</comment>
<evidence type="ECO:0000313" key="3">
    <source>
        <dbReference type="Proteomes" id="UP000784435"/>
    </source>
</evidence>
<feature type="transmembrane region" description="Helical" evidence="1">
    <location>
        <begin position="36"/>
        <end position="55"/>
    </location>
</feature>
<feature type="transmembrane region" description="Helical" evidence="1">
    <location>
        <begin position="7"/>
        <end position="30"/>
    </location>
</feature>
<dbReference type="Proteomes" id="UP000784435">
    <property type="component" value="Unassembled WGS sequence"/>
</dbReference>
<proteinExistence type="predicted"/>
<keyword evidence="1" id="KW-0812">Transmembrane</keyword>
<gene>
    <name evidence="2" type="ORF">K8V08_10310</name>
</gene>
<reference evidence="2" key="1">
    <citation type="journal article" date="2021" name="PeerJ">
        <title>Extensive microbial diversity within the chicken gut microbiome revealed by metagenomics and culture.</title>
        <authorList>
            <person name="Gilroy R."/>
            <person name="Ravi A."/>
            <person name="Getino M."/>
            <person name="Pursley I."/>
            <person name="Horton D.L."/>
            <person name="Alikhan N.F."/>
            <person name="Baker D."/>
            <person name="Gharbi K."/>
            <person name="Hall N."/>
            <person name="Watson M."/>
            <person name="Adriaenssens E.M."/>
            <person name="Foster-Nyarko E."/>
            <person name="Jarju S."/>
            <person name="Secka A."/>
            <person name="Antonio M."/>
            <person name="Oren A."/>
            <person name="Chaudhuri R.R."/>
            <person name="La Ragione R."/>
            <person name="Hildebrand F."/>
            <person name="Pallen M.J."/>
        </authorList>
    </citation>
    <scope>NUCLEOTIDE SEQUENCE</scope>
    <source>
        <strain evidence="2">ChiGjej5B5-7349</strain>
    </source>
</reference>
<name>A0A921MEV1_9MICO</name>
<dbReference type="AlphaFoldDB" id="A0A921MEV1"/>
<keyword evidence="1" id="KW-1133">Transmembrane helix</keyword>
<reference evidence="2" key="2">
    <citation type="submission" date="2021-09" db="EMBL/GenBank/DDBJ databases">
        <authorList>
            <person name="Gilroy R."/>
        </authorList>
    </citation>
    <scope>NUCLEOTIDE SEQUENCE</scope>
    <source>
        <strain evidence="2">ChiGjej5B5-7349</strain>
    </source>
</reference>